<sequence length="213" mass="23301">MWSKTTIILIIAIFYLIPSFVFGNEIEVNAPIQTTNQGIIQELERIIKSGNLKEEDIKLTEQEIQRLKDEESKGTIQQGGQGGAKTSGVASDLPGLIKGGERVGFILFLNKWLFPFMLSAAAILAVLMIVIAGARWVASAGSEAEIKAARDMITNAIIGLILAFAAWLIINTINPDILKVARGQIESSKKIVLIERICPVRQNRMLNLVSCVV</sequence>
<keyword evidence="2" id="KW-0812">Transmembrane</keyword>
<feature type="region of interest" description="Disordered" evidence="1">
    <location>
        <begin position="69"/>
        <end position="88"/>
    </location>
</feature>
<dbReference type="AlphaFoldDB" id="A0A1G2F2D2"/>
<evidence type="ECO:0000313" key="4">
    <source>
        <dbReference type="Proteomes" id="UP000176787"/>
    </source>
</evidence>
<feature type="transmembrane region" description="Helical" evidence="2">
    <location>
        <begin position="112"/>
        <end position="132"/>
    </location>
</feature>
<gene>
    <name evidence="3" type="ORF">A3H02_01635</name>
</gene>
<evidence type="ECO:0000313" key="3">
    <source>
        <dbReference type="EMBL" id="OGZ31748.1"/>
    </source>
</evidence>
<organism evidence="3 4">
    <name type="scientific">Candidatus Niyogibacteria bacterium RIFCSPLOWO2_12_FULL_41_13</name>
    <dbReference type="NCBI Taxonomy" id="1801726"/>
    <lineage>
        <taxon>Bacteria</taxon>
        <taxon>Candidatus Niyogiibacteriota</taxon>
    </lineage>
</organism>
<evidence type="ECO:0000256" key="2">
    <source>
        <dbReference type="SAM" id="Phobius"/>
    </source>
</evidence>
<dbReference type="Pfam" id="PF18895">
    <property type="entry name" value="T4SS_pilin"/>
    <property type="match status" value="1"/>
</dbReference>
<dbReference type="Proteomes" id="UP000176787">
    <property type="component" value="Unassembled WGS sequence"/>
</dbReference>
<feature type="transmembrane region" description="Helical" evidence="2">
    <location>
        <begin position="152"/>
        <end position="170"/>
    </location>
</feature>
<dbReference type="InterPro" id="IPR043993">
    <property type="entry name" value="T4SS_pilin"/>
</dbReference>
<comment type="caution">
    <text evidence="3">The sequence shown here is derived from an EMBL/GenBank/DDBJ whole genome shotgun (WGS) entry which is preliminary data.</text>
</comment>
<name>A0A1G2F2D2_9BACT</name>
<keyword evidence="2" id="KW-1133">Transmembrane helix</keyword>
<dbReference type="EMBL" id="MHMS01000022">
    <property type="protein sequence ID" value="OGZ31748.1"/>
    <property type="molecule type" value="Genomic_DNA"/>
</dbReference>
<accession>A0A1G2F2D2</accession>
<reference evidence="3 4" key="1">
    <citation type="journal article" date="2016" name="Nat. Commun.">
        <title>Thousands of microbial genomes shed light on interconnected biogeochemical processes in an aquifer system.</title>
        <authorList>
            <person name="Anantharaman K."/>
            <person name="Brown C.T."/>
            <person name="Hug L.A."/>
            <person name="Sharon I."/>
            <person name="Castelle C.J."/>
            <person name="Probst A.J."/>
            <person name="Thomas B.C."/>
            <person name="Singh A."/>
            <person name="Wilkins M.J."/>
            <person name="Karaoz U."/>
            <person name="Brodie E.L."/>
            <person name="Williams K.H."/>
            <person name="Hubbard S.S."/>
            <person name="Banfield J.F."/>
        </authorList>
    </citation>
    <scope>NUCLEOTIDE SEQUENCE [LARGE SCALE GENOMIC DNA]</scope>
</reference>
<dbReference type="STRING" id="1801726.A3H02_01635"/>
<protein>
    <submittedName>
        <fullName evidence="3">Uncharacterized protein</fullName>
    </submittedName>
</protein>
<proteinExistence type="predicted"/>
<evidence type="ECO:0000256" key="1">
    <source>
        <dbReference type="SAM" id="MobiDB-lite"/>
    </source>
</evidence>
<keyword evidence="2" id="KW-0472">Membrane</keyword>